<protein>
    <submittedName>
        <fullName evidence="2">BnaA09g30610D protein</fullName>
    </submittedName>
</protein>
<name>A0A078ESU6_BRANA</name>
<evidence type="ECO:0000256" key="1">
    <source>
        <dbReference type="SAM" id="SignalP"/>
    </source>
</evidence>
<dbReference type="AlphaFoldDB" id="A0A078ESU6"/>
<gene>
    <name evidence="2" type="primary">BnaA09g30610D</name>
    <name evidence="2" type="ORF">GSBRNA2T00015732001</name>
</gene>
<dbReference type="EMBL" id="LK032120">
    <property type="protein sequence ID" value="CDY21366.1"/>
    <property type="molecule type" value="Genomic_DNA"/>
</dbReference>
<organism evidence="2 3">
    <name type="scientific">Brassica napus</name>
    <name type="common">Rape</name>
    <dbReference type="NCBI Taxonomy" id="3708"/>
    <lineage>
        <taxon>Eukaryota</taxon>
        <taxon>Viridiplantae</taxon>
        <taxon>Streptophyta</taxon>
        <taxon>Embryophyta</taxon>
        <taxon>Tracheophyta</taxon>
        <taxon>Spermatophyta</taxon>
        <taxon>Magnoliopsida</taxon>
        <taxon>eudicotyledons</taxon>
        <taxon>Gunneridae</taxon>
        <taxon>Pentapetalae</taxon>
        <taxon>rosids</taxon>
        <taxon>malvids</taxon>
        <taxon>Brassicales</taxon>
        <taxon>Brassicaceae</taxon>
        <taxon>Brassiceae</taxon>
        <taxon>Brassica</taxon>
    </lineage>
</organism>
<dbReference type="Gramene" id="CDY04107">
    <property type="protein sequence ID" value="CDY04107"/>
    <property type="gene ID" value="GSBRNA2T00117756001"/>
</dbReference>
<keyword evidence="3" id="KW-1185">Reference proteome</keyword>
<feature type="signal peptide" evidence="1">
    <location>
        <begin position="1"/>
        <end position="17"/>
    </location>
</feature>
<dbReference type="Proteomes" id="UP000028999">
    <property type="component" value="Unassembled WGS sequence"/>
</dbReference>
<dbReference type="PaxDb" id="3708-A0A078ESU6"/>
<proteinExistence type="predicted"/>
<evidence type="ECO:0000313" key="2">
    <source>
        <dbReference type="EMBL" id="CDY21366.1"/>
    </source>
</evidence>
<accession>A0A078ESU6</accession>
<reference evidence="2 3" key="1">
    <citation type="journal article" date="2014" name="Science">
        <title>Plant genetics. Early allopolyploid evolution in the post-Neolithic Brassica napus oilseed genome.</title>
        <authorList>
            <person name="Chalhoub B."/>
            <person name="Denoeud F."/>
            <person name="Liu S."/>
            <person name="Parkin I.A."/>
            <person name="Tang H."/>
            <person name="Wang X."/>
            <person name="Chiquet J."/>
            <person name="Belcram H."/>
            <person name="Tong C."/>
            <person name="Samans B."/>
            <person name="Correa M."/>
            <person name="Da Silva C."/>
            <person name="Just J."/>
            <person name="Falentin C."/>
            <person name="Koh C.S."/>
            <person name="Le Clainche I."/>
            <person name="Bernard M."/>
            <person name="Bento P."/>
            <person name="Noel B."/>
            <person name="Labadie K."/>
            <person name="Alberti A."/>
            <person name="Charles M."/>
            <person name="Arnaud D."/>
            <person name="Guo H."/>
            <person name="Daviaud C."/>
            <person name="Alamery S."/>
            <person name="Jabbari K."/>
            <person name="Zhao M."/>
            <person name="Edger P.P."/>
            <person name="Chelaifa H."/>
            <person name="Tack D."/>
            <person name="Lassalle G."/>
            <person name="Mestiri I."/>
            <person name="Schnel N."/>
            <person name="Le Paslier M.C."/>
            <person name="Fan G."/>
            <person name="Renault V."/>
            <person name="Bayer P.E."/>
            <person name="Golicz A.A."/>
            <person name="Manoli S."/>
            <person name="Lee T.H."/>
            <person name="Thi V.H."/>
            <person name="Chalabi S."/>
            <person name="Hu Q."/>
            <person name="Fan C."/>
            <person name="Tollenaere R."/>
            <person name="Lu Y."/>
            <person name="Battail C."/>
            <person name="Shen J."/>
            <person name="Sidebottom C.H."/>
            <person name="Wang X."/>
            <person name="Canaguier A."/>
            <person name="Chauveau A."/>
            <person name="Berard A."/>
            <person name="Deniot G."/>
            <person name="Guan M."/>
            <person name="Liu Z."/>
            <person name="Sun F."/>
            <person name="Lim Y.P."/>
            <person name="Lyons E."/>
            <person name="Town C.D."/>
            <person name="Bancroft I."/>
            <person name="Wang X."/>
            <person name="Meng J."/>
            <person name="Ma J."/>
            <person name="Pires J.C."/>
            <person name="King G.J."/>
            <person name="Brunel D."/>
            <person name="Delourme R."/>
            <person name="Renard M."/>
            <person name="Aury J.M."/>
            <person name="Adams K.L."/>
            <person name="Batley J."/>
            <person name="Snowdon R.J."/>
            <person name="Tost J."/>
            <person name="Edwards D."/>
            <person name="Zhou Y."/>
            <person name="Hua W."/>
            <person name="Sharpe A.G."/>
            <person name="Paterson A.H."/>
            <person name="Guan C."/>
            <person name="Wincker P."/>
        </authorList>
    </citation>
    <scope>NUCLEOTIDE SEQUENCE [LARGE SCALE GENOMIC DNA]</scope>
    <source>
        <strain evidence="3">cv. Darmor-bzh</strain>
    </source>
</reference>
<dbReference type="Gramene" id="CDY21366">
    <property type="protein sequence ID" value="CDY21366"/>
    <property type="gene ID" value="GSBRNA2T00015732001"/>
</dbReference>
<sequence>MILAFSCLFFCLNLVNSIFFCVHELKLLPYLIYFFRVLFSGPYDERKLNLELEVLMISVCIELDFEDQLDTDTLICKVFIKKSVREESQRRTRNQSLAVCAYVIFYL</sequence>
<keyword evidence="1" id="KW-0732">Signal</keyword>
<evidence type="ECO:0000313" key="3">
    <source>
        <dbReference type="Proteomes" id="UP000028999"/>
    </source>
</evidence>
<feature type="chain" id="PRO_5044539325" evidence="1">
    <location>
        <begin position="18"/>
        <end position="107"/>
    </location>
</feature>